<sequence length="127" mass="13473">MAVLFLRVVGLLVACLATARGMRAGGSFAHSRAHAPTVSAVASVRAAPAPASTMALNANSDWFSTTALVAESFIAAPAPSEDELAEVVEALDVAVRAHKQLKRKLASRLARLRMDRPSYYLMDGLDH</sequence>
<proteinExistence type="predicted"/>
<keyword evidence="1" id="KW-0732">Signal</keyword>
<protein>
    <submittedName>
        <fullName evidence="2">Uncharacterized protein</fullName>
    </submittedName>
</protein>
<comment type="caution">
    <text evidence="2">The sequence shown here is derived from an EMBL/GenBank/DDBJ whole genome shotgun (WGS) entry which is preliminary data.</text>
</comment>
<organism evidence="2 3">
    <name type="scientific">Diacronema lutheri</name>
    <name type="common">Unicellular marine alga</name>
    <name type="synonym">Monochrysis lutheri</name>
    <dbReference type="NCBI Taxonomy" id="2081491"/>
    <lineage>
        <taxon>Eukaryota</taxon>
        <taxon>Haptista</taxon>
        <taxon>Haptophyta</taxon>
        <taxon>Pavlovophyceae</taxon>
        <taxon>Pavlovales</taxon>
        <taxon>Pavlovaceae</taxon>
        <taxon>Diacronema</taxon>
    </lineage>
</organism>
<name>A0A8J5XWB2_DIALT</name>
<feature type="signal peptide" evidence="1">
    <location>
        <begin position="1"/>
        <end position="21"/>
    </location>
</feature>
<dbReference type="AlphaFoldDB" id="A0A8J5XWB2"/>
<dbReference type="Proteomes" id="UP000751190">
    <property type="component" value="Unassembled WGS sequence"/>
</dbReference>
<feature type="chain" id="PRO_5035302176" evidence="1">
    <location>
        <begin position="22"/>
        <end position="127"/>
    </location>
</feature>
<evidence type="ECO:0000256" key="1">
    <source>
        <dbReference type="SAM" id="SignalP"/>
    </source>
</evidence>
<keyword evidence="3" id="KW-1185">Reference proteome</keyword>
<gene>
    <name evidence="2" type="ORF">KFE25_007658</name>
</gene>
<evidence type="ECO:0000313" key="3">
    <source>
        <dbReference type="Proteomes" id="UP000751190"/>
    </source>
</evidence>
<evidence type="ECO:0000313" key="2">
    <source>
        <dbReference type="EMBL" id="KAG8469140.1"/>
    </source>
</evidence>
<reference evidence="2" key="1">
    <citation type="submission" date="2021-05" db="EMBL/GenBank/DDBJ databases">
        <title>The genome of the haptophyte Pavlova lutheri (Diacronema luteri, Pavlovales) - a model for lipid biosynthesis in eukaryotic algae.</title>
        <authorList>
            <person name="Hulatt C.J."/>
            <person name="Posewitz M.C."/>
        </authorList>
    </citation>
    <scope>NUCLEOTIDE SEQUENCE</scope>
    <source>
        <strain evidence="2">NIVA-4/92</strain>
    </source>
</reference>
<accession>A0A8J5XWB2</accession>
<dbReference type="EMBL" id="JAGTXO010000003">
    <property type="protein sequence ID" value="KAG8469140.1"/>
    <property type="molecule type" value="Genomic_DNA"/>
</dbReference>